<keyword evidence="2" id="KW-1185">Reference proteome</keyword>
<dbReference type="EnsemblPlants" id="AET1Gv20348000.13">
    <property type="protein sequence ID" value="AET1Gv20348000.13"/>
    <property type="gene ID" value="AET1Gv20348000"/>
</dbReference>
<dbReference type="Proteomes" id="UP000015105">
    <property type="component" value="Chromosome 1D"/>
</dbReference>
<sequence length="168" mass="18361">QSQITHSLSLVTHSLDAPRLLGHPLPHPAPPRRGNWAMAMSMSAATRAMRRIHARRTSASCLLRSARPDPNPAVLQGQAPVPRWYWGAAAGADPPSTQAHLGVATVPQRQVFVVERFCQYHKILPTRMKPSEVKMKIDMSATCPPSAMRAHADTGLARLSTRRILAGN</sequence>
<reference evidence="2" key="1">
    <citation type="journal article" date="2014" name="Science">
        <title>Ancient hybridizations among the ancestral genomes of bread wheat.</title>
        <authorList>
            <consortium name="International Wheat Genome Sequencing Consortium,"/>
            <person name="Marcussen T."/>
            <person name="Sandve S.R."/>
            <person name="Heier L."/>
            <person name="Spannagl M."/>
            <person name="Pfeifer M."/>
            <person name="Jakobsen K.S."/>
            <person name="Wulff B.B."/>
            <person name="Steuernagel B."/>
            <person name="Mayer K.F."/>
            <person name="Olsen O.A."/>
        </authorList>
    </citation>
    <scope>NUCLEOTIDE SEQUENCE [LARGE SCALE GENOMIC DNA]</scope>
    <source>
        <strain evidence="2">cv. AL8/78</strain>
    </source>
</reference>
<accession>A0A452Y9Y7</accession>
<dbReference type="EnsemblPlants" id="AET1Gv20348000.23">
    <property type="protein sequence ID" value="AET1Gv20348000.23"/>
    <property type="gene ID" value="AET1Gv20348000"/>
</dbReference>
<reference evidence="2" key="2">
    <citation type="journal article" date="2017" name="Nat. Plants">
        <title>The Aegilops tauschii genome reveals multiple impacts of transposons.</title>
        <authorList>
            <person name="Zhao G."/>
            <person name="Zou C."/>
            <person name="Li K."/>
            <person name="Wang K."/>
            <person name="Li T."/>
            <person name="Gao L."/>
            <person name="Zhang X."/>
            <person name="Wang H."/>
            <person name="Yang Z."/>
            <person name="Liu X."/>
            <person name="Jiang W."/>
            <person name="Mao L."/>
            <person name="Kong X."/>
            <person name="Jiao Y."/>
            <person name="Jia J."/>
        </authorList>
    </citation>
    <scope>NUCLEOTIDE SEQUENCE [LARGE SCALE GENOMIC DNA]</scope>
    <source>
        <strain evidence="2">cv. AL8/78</strain>
    </source>
</reference>
<organism evidence="1 2">
    <name type="scientific">Aegilops tauschii subsp. strangulata</name>
    <name type="common">Goatgrass</name>
    <dbReference type="NCBI Taxonomy" id="200361"/>
    <lineage>
        <taxon>Eukaryota</taxon>
        <taxon>Viridiplantae</taxon>
        <taxon>Streptophyta</taxon>
        <taxon>Embryophyta</taxon>
        <taxon>Tracheophyta</taxon>
        <taxon>Spermatophyta</taxon>
        <taxon>Magnoliopsida</taxon>
        <taxon>Liliopsida</taxon>
        <taxon>Poales</taxon>
        <taxon>Poaceae</taxon>
        <taxon>BOP clade</taxon>
        <taxon>Pooideae</taxon>
        <taxon>Triticodae</taxon>
        <taxon>Triticeae</taxon>
        <taxon>Triticinae</taxon>
        <taxon>Aegilops</taxon>
    </lineage>
</organism>
<proteinExistence type="predicted"/>
<reference evidence="1" key="3">
    <citation type="journal article" date="2017" name="Nature">
        <title>Genome sequence of the progenitor of the wheat D genome Aegilops tauschii.</title>
        <authorList>
            <person name="Luo M.C."/>
            <person name="Gu Y.Q."/>
            <person name="Puiu D."/>
            <person name="Wang H."/>
            <person name="Twardziok S.O."/>
            <person name="Deal K.R."/>
            <person name="Huo N."/>
            <person name="Zhu T."/>
            <person name="Wang L."/>
            <person name="Wang Y."/>
            <person name="McGuire P.E."/>
            <person name="Liu S."/>
            <person name="Long H."/>
            <person name="Ramasamy R.K."/>
            <person name="Rodriguez J.C."/>
            <person name="Van S.L."/>
            <person name="Yuan L."/>
            <person name="Wang Z."/>
            <person name="Xia Z."/>
            <person name="Xiao L."/>
            <person name="Anderson O.D."/>
            <person name="Ouyang S."/>
            <person name="Liang Y."/>
            <person name="Zimin A.V."/>
            <person name="Pertea G."/>
            <person name="Qi P."/>
            <person name="Bennetzen J.L."/>
            <person name="Dai X."/>
            <person name="Dawson M.W."/>
            <person name="Muller H.G."/>
            <person name="Kugler K."/>
            <person name="Rivarola-Duarte L."/>
            <person name="Spannagl M."/>
            <person name="Mayer K.F.X."/>
            <person name="Lu F.H."/>
            <person name="Bevan M.W."/>
            <person name="Leroy P."/>
            <person name="Li P."/>
            <person name="You F.M."/>
            <person name="Sun Q."/>
            <person name="Liu Z."/>
            <person name="Lyons E."/>
            <person name="Wicker T."/>
            <person name="Salzberg S.L."/>
            <person name="Devos K.M."/>
            <person name="Dvorak J."/>
        </authorList>
    </citation>
    <scope>NUCLEOTIDE SEQUENCE [LARGE SCALE GENOMIC DNA]</scope>
    <source>
        <strain evidence="1">cv. AL8/78</strain>
    </source>
</reference>
<dbReference type="Gramene" id="AET1Gv20348000.23">
    <property type="protein sequence ID" value="AET1Gv20348000.23"/>
    <property type="gene ID" value="AET1Gv20348000"/>
</dbReference>
<name>A0A452Y9Y7_AEGTS</name>
<protein>
    <submittedName>
        <fullName evidence="1">Uncharacterized protein</fullName>
    </submittedName>
</protein>
<dbReference type="Gramene" id="AET1Gv20348000.13">
    <property type="protein sequence ID" value="AET1Gv20348000.13"/>
    <property type="gene ID" value="AET1Gv20348000"/>
</dbReference>
<reference evidence="1" key="4">
    <citation type="submission" date="2019-03" db="UniProtKB">
        <authorList>
            <consortium name="EnsemblPlants"/>
        </authorList>
    </citation>
    <scope>IDENTIFICATION</scope>
</reference>
<dbReference type="AlphaFoldDB" id="A0A452Y9Y7"/>
<evidence type="ECO:0000313" key="2">
    <source>
        <dbReference type="Proteomes" id="UP000015105"/>
    </source>
</evidence>
<evidence type="ECO:0000313" key="1">
    <source>
        <dbReference type="EnsemblPlants" id="AET1Gv20348000.23"/>
    </source>
</evidence>
<reference evidence="1" key="5">
    <citation type="journal article" date="2021" name="G3 (Bethesda)">
        <title>Aegilops tauschii genome assembly Aet v5.0 features greater sequence contiguity and improved annotation.</title>
        <authorList>
            <person name="Wang L."/>
            <person name="Zhu T."/>
            <person name="Rodriguez J.C."/>
            <person name="Deal K.R."/>
            <person name="Dubcovsky J."/>
            <person name="McGuire P.E."/>
            <person name="Lux T."/>
            <person name="Spannagl M."/>
            <person name="Mayer K.F.X."/>
            <person name="Baldrich P."/>
            <person name="Meyers B.C."/>
            <person name="Huo N."/>
            <person name="Gu Y.Q."/>
            <person name="Zhou H."/>
            <person name="Devos K.M."/>
            <person name="Bennetzen J.L."/>
            <person name="Unver T."/>
            <person name="Budak H."/>
            <person name="Gulick P.J."/>
            <person name="Galiba G."/>
            <person name="Kalapos B."/>
            <person name="Nelson D.R."/>
            <person name="Li P."/>
            <person name="You F.M."/>
            <person name="Luo M.C."/>
            <person name="Dvorak J."/>
        </authorList>
    </citation>
    <scope>NUCLEOTIDE SEQUENCE [LARGE SCALE GENOMIC DNA]</scope>
    <source>
        <strain evidence="1">cv. AL8/78</strain>
    </source>
</reference>